<keyword evidence="2" id="KW-1185">Reference proteome</keyword>
<dbReference type="RefSeq" id="XP_024577379.1">
    <property type="nucleotide sequence ID" value="XM_024726732.1"/>
</dbReference>
<evidence type="ECO:0000313" key="1">
    <source>
        <dbReference type="EMBL" id="CEG41010.1"/>
    </source>
</evidence>
<organism evidence="1 2">
    <name type="scientific">Plasmopara halstedii</name>
    <name type="common">Downy mildew of sunflower</name>
    <dbReference type="NCBI Taxonomy" id="4781"/>
    <lineage>
        <taxon>Eukaryota</taxon>
        <taxon>Sar</taxon>
        <taxon>Stramenopiles</taxon>
        <taxon>Oomycota</taxon>
        <taxon>Peronosporomycetes</taxon>
        <taxon>Peronosporales</taxon>
        <taxon>Peronosporaceae</taxon>
        <taxon>Plasmopara</taxon>
    </lineage>
</organism>
<protein>
    <submittedName>
        <fullName evidence="1">Uncharacterized protein</fullName>
    </submittedName>
</protein>
<evidence type="ECO:0000313" key="2">
    <source>
        <dbReference type="Proteomes" id="UP000054928"/>
    </source>
</evidence>
<name>A0A0P1AIW5_PLAHL</name>
<dbReference type="Proteomes" id="UP000054928">
    <property type="component" value="Unassembled WGS sequence"/>
</dbReference>
<sequence>MTMYGTTGATPHVFLKDDDALLITPHTQPTVTLVAPYVCDYKGIARPVAVPVGTTLIEFVDAAFQKPTFIKGVFLGFEDENLSMTQPVTSADATRWTADSPLKLKYEVRTSNQKSICAKD</sequence>
<dbReference type="EMBL" id="CCYD01000524">
    <property type="protein sequence ID" value="CEG41010.1"/>
    <property type="molecule type" value="Genomic_DNA"/>
</dbReference>
<dbReference type="AlphaFoldDB" id="A0A0P1AIW5"/>
<proteinExistence type="predicted"/>
<dbReference type="OrthoDB" id="175806at2759"/>
<dbReference type="GeneID" id="36406235"/>
<reference evidence="2" key="1">
    <citation type="submission" date="2014-09" db="EMBL/GenBank/DDBJ databases">
        <authorList>
            <person name="Sharma Rahul"/>
            <person name="Thines Marco"/>
        </authorList>
    </citation>
    <scope>NUCLEOTIDE SEQUENCE [LARGE SCALE GENOMIC DNA]</scope>
</reference>
<accession>A0A0P1AIW5</accession>